<organism evidence="1 2">
    <name type="scientific">Aliiruegeria lutimaris</name>
    <dbReference type="NCBI Taxonomy" id="571298"/>
    <lineage>
        <taxon>Bacteria</taxon>
        <taxon>Pseudomonadati</taxon>
        <taxon>Pseudomonadota</taxon>
        <taxon>Alphaproteobacteria</taxon>
        <taxon>Rhodobacterales</taxon>
        <taxon>Roseobacteraceae</taxon>
        <taxon>Aliiruegeria</taxon>
    </lineage>
</organism>
<dbReference type="AlphaFoldDB" id="A0A1G8STP7"/>
<dbReference type="Proteomes" id="UP000199382">
    <property type="component" value="Unassembled WGS sequence"/>
</dbReference>
<reference evidence="1 2" key="1">
    <citation type="submission" date="2016-10" db="EMBL/GenBank/DDBJ databases">
        <authorList>
            <person name="de Groot N.N."/>
        </authorList>
    </citation>
    <scope>NUCLEOTIDE SEQUENCE [LARGE SCALE GENOMIC DNA]</scope>
    <source>
        <strain evidence="1 2">DSM 25294</strain>
    </source>
</reference>
<protein>
    <submittedName>
        <fullName evidence="1">Uncharacterized protein</fullName>
    </submittedName>
</protein>
<dbReference type="STRING" id="571298.SAMN04488026_101597"/>
<gene>
    <name evidence="1" type="ORF">SAMN04488026_101597</name>
</gene>
<sequence>MTKITSLIGQRFALPLDEVLSDARHGEHTHFELITVTIGFDDGSEGTG</sequence>
<accession>A0A1G8STP7</accession>
<evidence type="ECO:0000313" key="2">
    <source>
        <dbReference type="Proteomes" id="UP000199382"/>
    </source>
</evidence>
<evidence type="ECO:0000313" key="1">
    <source>
        <dbReference type="EMBL" id="SDJ32543.1"/>
    </source>
</evidence>
<feature type="non-terminal residue" evidence="1">
    <location>
        <position position="48"/>
    </location>
</feature>
<dbReference type="EMBL" id="FNEK01000015">
    <property type="protein sequence ID" value="SDJ32543.1"/>
    <property type="molecule type" value="Genomic_DNA"/>
</dbReference>
<name>A0A1G8STP7_9RHOB</name>
<keyword evidence="2" id="KW-1185">Reference proteome</keyword>
<proteinExistence type="predicted"/>